<dbReference type="Proteomes" id="UP000298138">
    <property type="component" value="Unassembled WGS sequence"/>
</dbReference>
<comment type="function">
    <text evidence="7 8">Catalyzes the hydrolytic deamination of guanine, producing xanthine and ammonia.</text>
</comment>
<evidence type="ECO:0000256" key="1">
    <source>
        <dbReference type="ARBA" id="ARBA00004984"/>
    </source>
</evidence>
<dbReference type="GO" id="GO:0008270">
    <property type="term" value="F:zinc ion binding"/>
    <property type="evidence" value="ECO:0007669"/>
    <property type="project" value="UniProtKB-UniRule"/>
</dbReference>
<name>A0A4S2MZA8_9PEZI</name>
<keyword evidence="4 8" id="KW-0378">Hydrolase</keyword>
<evidence type="ECO:0000256" key="8">
    <source>
        <dbReference type="RuleBase" id="RU366009"/>
    </source>
</evidence>
<dbReference type="UniPathway" id="UPA00603">
    <property type="reaction ID" value="UER00660"/>
</dbReference>
<sequence>MLRSSLTSAAAMSRNLVLTGTFIHTPSKTKLEVLTNTAVFVENGVITSIMPATSSLPSTHHHIASPEGSFFFPGFIDTHIHASQYPNSGIFGTSTLLDWLKKYTFPLERSLADPVKARQVYSRVLQRTLANGTTTASYFATIDVDTTNLLADLALETGQRAFIGRNCMDQESPADYVDPTPEASVERTQRVVEHCRKIDPEGKLIRPIVTPRFAPTCSAKSLRGLGDLAEKEDLHIQTHLSENKPECEWVAQLFEGSKSYAHVYDDAKLLTPKTVLAHVVHVSDEEVKLLAERKSGVAHCPVSNNALGSGCCGVKRLMRAGVKVGLGTDVSGGYSCSVLENVRQATLVSSLVALQDGSKGEEEKLTFIEALWLATRGGAEVMGLEDKVGGFEVGKEFDAQLVGLGTVEGKVKDSAVDVFGWEDWEEKTAKWVYRGDERNTLKVWVAGREVYSK</sequence>
<dbReference type="EC" id="3.5.4.3" evidence="8"/>
<evidence type="ECO:0000256" key="7">
    <source>
        <dbReference type="ARBA" id="ARBA00056079"/>
    </source>
</evidence>
<comment type="pathway">
    <text evidence="1 8">Purine metabolism; guanine degradation; xanthine from guanine: step 1/1.</text>
</comment>
<dbReference type="InterPro" id="IPR032466">
    <property type="entry name" value="Metal_Hydrolase"/>
</dbReference>
<dbReference type="FunFam" id="3.20.20.140:FF:000022">
    <property type="entry name" value="Guanine deaminase"/>
    <property type="match status" value="1"/>
</dbReference>
<organism evidence="10 11">
    <name type="scientific">Ascodesmis nigricans</name>
    <dbReference type="NCBI Taxonomy" id="341454"/>
    <lineage>
        <taxon>Eukaryota</taxon>
        <taxon>Fungi</taxon>
        <taxon>Dikarya</taxon>
        <taxon>Ascomycota</taxon>
        <taxon>Pezizomycotina</taxon>
        <taxon>Pezizomycetes</taxon>
        <taxon>Pezizales</taxon>
        <taxon>Ascodesmidaceae</taxon>
        <taxon>Ascodesmis</taxon>
    </lineage>
</organism>
<proteinExistence type="inferred from homology"/>
<dbReference type="InterPro" id="IPR014311">
    <property type="entry name" value="Guanine_deaminase"/>
</dbReference>
<accession>A0A4S2MZA8</accession>
<evidence type="ECO:0000259" key="9">
    <source>
        <dbReference type="Pfam" id="PF01979"/>
    </source>
</evidence>
<dbReference type="GO" id="GO:0008892">
    <property type="term" value="F:guanine deaminase activity"/>
    <property type="evidence" value="ECO:0007669"/>
    <property type="project" value="UniProtKB-UniRule"/>
</dbReference>
<keyword evidence="3 8" id="KW-0479">Metal-binding</keyword>
<dbReference type="NCBIfam" id="TIGR02967">
    <property type="entry name" value="guan_deamin"/>
    <property type="match status" value="1"/>
</dbReference>
<dbReference type="STRING" id="341454.A0A4S2MZA8"/>
<dbReference type="EMBL" id="ML220116">
    <property type="protein sequence ID" value="TGZ82138.1"/>
    <property type="molecule type" value="Genomic_DNA"/>
</dbReference>
<dbReference type="Pfam" id="PF01979">
    <property type="entry name" value="Amidohydro_1"/>
    <property type="match status" value="1"/>
</dbReference>
<dbReference type="PANTHER" id="PTHR11271">
    <property type="entry name" value="GUANINE DEAMINASE"/>
    <property type="match status" value="1"/>
</dbReference>
<dbReference type="Gene3D" id="2.30.40.10">
    <property type="entry name" value="Urease, subunit C, domain 1"/>
    <property type="match status" value="1"/>
</dbReference>
<dbReference type="SUPFAM" id="SSF51338">
    <property type="entry name" value="Composite domain of metallo-dependent hydrolases"/>
    <property type="match status" value="2"/>
</dbReference>
<dbReference type="GO" id="GO:0006147">
    <property type="term" value="P:guanine catabolic process"/>
    <property type="evidence" value="ECO:0007669"/>
    <property type="project" value="UniProtKB-UniRule"/>
</dbReference>
<keyword evidence="5 8" id="KW-0862">Zinc</keyword>
<feature type="domain" description="Amidohydrolase-related" evidence="9">
    <location>
        <begin position="72"/>
        <end position="450"/>
    </location>
</feature>
<dbReference type="SUPFAM" id="SSF51556">
    <property type="entry name" value="Metallo-dependent hydrolases"/>
    <property type="match status" value="1"/>
</dbReference>
<keyword evidence="11" id="KW-1185">Reference proteome</keyword>
<dbReference type="AlphaFoldDB" id="A0A4S2MZA8"/>
<dbReference type="Gene3D" id="3.20.20.140">
    <property type="entry name" value="Metal-dependent hydrolases"/>
    <property type="match status" value="1"/>
</dbReference>
<dbReference type="InParanoid" id="A0A4S2MZA8"/>
<protein>
    <recommendedName>
        <fullName evidence="8">Guanine deaminase</fullName>
        <shortName evidence="8">Guanase</shortName>
        <ecNumber evidence="8">3.5.4.3</ecNumber>
    </recommendedName>
    <alternativeName>
        <fullName evidence="8">Guanine aminohydrolase</fullName>
    </alternativeName>
</protein>
<comment type="catalytic activity">
    <reaction evidence="6 8">
        <text>guanine + H2O + H(+) = xanthine + NH4(+)</text>
        <dbReference type="Rhea" id="RHEA:14665"/>
        <dbReference type="ChEBI" id="CHEBI:15377"/>
        <dbReference type="ChEBI" id="CHEBI:15378"/>
        <dbReference type="ChEBI" id="CHEBI:16235"/>
        <dbReference type="ChEBI" id="CHEBI:17712"/>
        <dbReference type="ChEBI" id="CHEBI:28938"/>
        <dbReference type="EC" id="3.5.4.3"/>
    </reaction>
</comment>
<comment type="cofactor">
    <cofactor evidence="8">
        <name>Zn(2+)</name>
        <dbReference type="ChEBI" id="CHEBI:29105"/>
    </cofactor>
    <text evidence="8">Binds 1 zinc ion per subunit.</text>
</comment>
<evidence type="ECO:0000313" key="10">
    <source>
        <dbReference type="EMBL" id="TGZ82138.1"/>
    </source>
</evidence>
<comment type="similarity">
    <text evidence="2 8">Belongs to the metallo-dependent hydrolases superfamily. ATZ/TRZ family.</text>
</comment>
<evidence type="ECO:0000313" key="11">
    <source>
        <dbReference type="Proteomes" id="UP000298138"/>
    </source>
</evidence>
<dbReference type="FunCoup" id="A0A4S2MZA8">
    <property type="interactions" value="139"/>
</dbReference>
<evidence type="ECO:0000256" key="4">
    <source>
        <dbReference type="ARBA" id="ARBA00022801"/>
    </source>
</evidence>
<evidence type="ECO:0000256" key="3">
    <source>
        <dbReference type="ARBA" id="ARBA00022723"/>
    </source>
</evidence>
<evidence type="ECO:0000256" key="2">
    <source>
        <dbReference type="ARBA" id="ARBA00006745"/>
    </source>
</evidence>
<dbReference type="OrthoDB" id="194468at2759"/>
<gene>
    <name evidence="10" type="ORF">EX30DRAFT_340031</name>
</gene>
<evidence type="ECO:0000256" key="5">
    <source>
        <dbReference type="ARBA" id="ARBA00022833"/>
    </source>
</evidence>
<dbReference type="InterPro" id="IPR011059">
    <property type="entry name" value="Metal-dep_hydrolase_composite"/>
</dbReference>
<dbReference type="PANTHER" id="PTHR11271:SF6">
    <property type="entry name" value="GUANINE DEAMINASE"/>
    <property type="match status" value="1"/>
</dbReference>
<reference evidence="10 11" key="1">
    <citation type="submission" date="2019-04" db="EMBL/GenBank/DDBJ databases">
        <title>Comparative genomics and transcriptomics to analyze fruiting body development in filamentous ascomycetes.</title>
        <authorList>
            <consortium name="DOE Joint Genome Institute"/>
            <person name="Lutkenhaus R."/>
            <person name="Traeger S."/>
            <person name="Breuer J."/>
            <person name="Kuo A."/>
            <person name="Lipzen A."/>
            <person name="Pangilinan J."/>
            <person name="Dilworth D."/>
            <person name="Sandor L."/>
            <person name="Poggeler S."/>
            <person name="Barry K."/>
            <person name="Grigoriev I.V."/>
            <person name="Nowrousian M."/>
        </authorList>
    </citation>
    <scope>NUCLEOTIDE SEQUENCE [LARGE SCALE GENOMIC DNA]</scope>
    <source>
        <strain evidence="10 11">CBS 389.68</strain>
    </source>
</reference>
<evidence type="ECO:0000256" key="6">
    <source>
        <dbReference type="ARBA" id="ARBA00051148"/>
    </source>
</evidence>
<dbReference type="GO" id="GO:0005829">
    <property type="term" value="C:cytosol"/>
    <property type="evidence" value="ECO:0007669"/>
    <property type="project" value="TreeGrafter"/>
</dbReference>
<dbReference type="InterPro" id="IPR051607">
    <property type="entry name" value="Metallo-dep_hydrolases"/>
</dbReference>
<dbReference type="InterPro" id="IPR006680">
    <property type="entry name" value="Amidohydro-rel"/>
</dbReference>